<comment type="caution">
    <text evidence="8">The sequence shown here is derived from an EMBL/GenBank/DDBJ whole genome shotgun (WGS) entry which is preliminary data.</text>
</comment>
<evidence type="ECO:0000256" key="6">
    <source>
        <dbReference type="PIRSR" id="PIRSR602403-1"/>
    </source>
</evidence>
<keyword evidence="5 7" id="KW-0503">Monooxygenase</keyword>
<sequence>MANDPLFENPEEFRPERYLHEDGKTLRKDLVEHTIPFSIGKRVCVGEGVARVELFLGLTTTIQKYRITPCEGAEIDLVPPPNAILLPKDQELCIKK</sequence>
<evidence type="ECO:0000256" key="3">
    <source>
        <dbReference type="ARBA" id="ARBA00022723"/>
    </source>
</evidence>
<dbReference type="InterPro" id="IPR036396">
    <property type="entry name" value="Cyt_P450_sf"/>
</dbReference>
<dbReference type="Gene3D" id="1.10.630.10">
    <property type="entry name" value="Cytochrome P450"/>
    <property type="match status" value="1"/>
</dbReference>
<dbReference type="PANTHER" id="PTHR24284:SF1">
    <property type="entry name" value="CYTOCHROME P450 FAMILY"/>
    <property type="match status" value="1"/>
</dbReference>
<dbReference type="PANTHER" id="PTHR24284">
    <property type="entry name" value="CYTOCHROME P450 FAMILY"/>
    <property type="match status" value="1"/>
</dbReference>
<evidence type="ECO:0000256" key="2">
    <source>
        <dbReference type="ARBA" id="ARBA00010617"/>
    </source>
</evidence>
<evidence type="ECO:0000256" key="7">
    <source>
        <dbReference type="RuleBase" id="RU000461"/>
    </source>
</evidence>
<dbReference type="InterPro" id="IPR017972">
    <property type="entry name" value="Cyt_P450_CS"/>
</dbReference>
<evidence type="ECO:0000313" key="8">
    <source>
        <dbReference type="EMBL" id="GMS92996.1"/>
    </source>
</evidence>
<keyword evidence="4 6" id="KW-0408">Iron</keyword>
<dbReference type="Proteomes" id="UP001432027">
    <property type="component" value="Unassembled WGS sequence"/>
</dbReference>
<evidence type="ECO:0000313" key="9">
    <source>
        <dbReference type="Proteomes" id="UP001432027"/>
    </source>
</evidence>
<dbReference type="PRINTS" id="PR00465">
    <property type="entry name" value="EP450IV"/>
</dbReference>
<reference evidence="8" key="1">
    <citation type="submission" date="2023-10" db="EMBL/GenBank/DDBJ databases">
        <title>Genome assembly of Pristionchus species.</title>
        <authorList>
            <person name="Yoshida K."/>
            <person name="Sommer R.J."/>
        </authorList>
    </citation>
    <scope>NUCLEOTIDE SEQUENCE</scope>
    <source>
        <strain evidence="8">RS0144</strain>
    </source>
</reference>
<evidence type="ECO:0000256" key="1">
    <source>
        <dbReference type="ARBA" id="ARBA00003690"/>
    </source>
</evidence>
<proteinExistence type="inferred from homology"/>
<keyword evidence="3 6" id="KW-0479">Metal-binding</keyword>
<dbReference type="GO" id="GO:0005789">
    <property type="term" value="C:endoplasmic reticulum membrane"/>
    <property type="evidence" value="ECO:0007669"/>
    <property type="project" value="UniProtKB-SubCell"/>
</dbReference>
<dbReference type="EMBL" id="BTSX01000004">
    <property type="protein sequence ID" value="GMS92996.1"/>
    <property type="molecule type" value="Genomic_DNA"/>
</dbReference>
<dbReference type="GO" id="GO:0020037">
    <property type="term" value="F:heme binding"/>
    <property type="evidence" value="ECO:0007669"/>
    <property type="project" value="InterPro"/>
</dbReference>
<gene>
    <name evidence="8" type="ORF">PENTCL1PPCAC_15172</name>
</gene>
<keyword evidence="6 7" id="KW-0349">Heme</keyword>
<feature type="non-terminal residue" evidence="8">
    <location>
        <position position="96"/>
    </location>
</feature>
<comment type="function">
    <text evidence="1">May be involved in the metabolism of insect hormones and in the breakdown of synthetic insecticides.</text>
</comment>
<name>A0AAV5TBQ3_9BILA</name>
<keyword evidence="9" id="KW-1185">Reference proteome</keyword>
<evidence type="ECO:0008006" key="10">
    <source>
        <dbReference type="Google" id="ProtNLM"/>
    </source>
</evidence>
<evidence type="ECO:0000256" key="4">
    <source>
        <dbReference type="ARBA" id="ARBA00023004"/>
    </source>
</evidence>
<dbReference type="Pfam" id="PF00067">
    <property type="entry name" value="p450"/>
    <property type="match status" value="1"/>
</dbReference>
<dbReference type="SUPFAM" id="SSF48264">
    <property type="entry name" value="Cytochrome P450"/>
    <property type="match status" value="1"/>
</dbReference>
<dbReference type="GO" id="GO:0016705">
    <property type="term" value="F:oxidoreductase activity, acting on paired donors, with incorporation or reduction of molecular oxygen"/>
    <property type="evidence" value="ECO:0007669"/>
    <property type="project" value="InterPro"/>
</dbReference>
<dbReference type="InterPro" id="IPR001128">
    <property type="entry name" value="Cyt_P450"/>
</dbReference>
<organism evidence="8 9">
    <name type="scientific">Pristionchus entomophagus</name>
    <dbReference type="NCBI Taxonomy" id="358040"/>
    <lineage>
        <taxon>Eukaryota</taxon>
        <taxon>Metazoa</taxon>
        <taxon>Ecdysozoa</taxon>
        <taxon>Nematoda</taxon>
        <taxon>Chromadorea</taxon>
        <taxon>Rhabditida</taxon>
        <taxon>Rhabditina</taxon>
        <taxon>Diplogasteromorpha</taxon>
        <taxon>Diplogasteroidea</taxon>
        <taxon>Neodiplogasteridae</taxon>
        <taxon>Pristionchus</taxon>
    </lineage>
</organism>
<feature type="binding site" description="axial binding residue" evidence="6">
    <location>
        <position position="44"/>
    </location>
    <ligand>
        <name>heme</name>
        <dbReference type="ChEBI" id="CHEBI:30413"/>
    </ligand>
    <ligandPart>
        <name>Fe</name>
        <dbReference type="ChEBI" id="CHEBI:18248"/>
    </ligandPart>
</feature>
<dbReference type="GO" id="GO:0005506">
    <property type="term" value="F:iron ion binding"/>
    <property type="evidence" value="ECO:0007669"/>
    <property type="project" value="InterPro"/>
</dbReference>
<protein>
    <recommendedName>
        <fullName evidence="10">Cytochrome P450</fullName>
    </recommendedName>
</protein>
<dbReference type="AlphaFoldDB" id="A0AAV5TBQ3"/>
<dbReference type="InterPro" id="IPR002403">
    <property type="entry name" value="Cyt_P450_E_grp-IV"/>
</dbReference>
<dbReference type="GO" id="GO:0004497">
    <property type="term" value="F:monooxygenase activity"/>
    <property type="evidence" value="ECO:0007669"/>
    <property type="project" value="UniProtKB-KW"/>
</dbReference>
<dbReference type="PROSITE" id="PS00086">
    <property type="entry name" value="CYTOCHROME_P450"/>
    <property type="match status" value="1"/>
</dbReference>
<comment type="similarity">
    <text evidence="2 7">Belongs to the cytochrome P450 family.</text>
</comment>
<evidence type="ECO:0000256" key="5">
    <source>
        <dbReference type="ARBA" id="ARBA00023033"/>
    </source>
</evidence>
<accession>A0AAV5TBQ3</accession>
<keyword evidence="7" id="KW-0560">Oxidoreductase</keyword>
<comment type="cofactor">
    <cofactor evidence="6">
        <name>heme</name>
        <dbReference type="ChEBI" id="CHEBI:30413"/>
    </cofactor>
</comment>